<keyword evidence="1" id="KW-0812">Transmembrane</keyword>
<feature type="transmembrane region" description="Helical" evidence="1">
    <location>
        <begin position="12"/>
        <end position="32"/>
    </location>
</feature>
<sequence>MQEGYSNLGRCLSIIHFLCGFFILMSGVGSNYLSHDPFSMSFAFIYILVSLICCVTTRNYDPLCLRMCAFLSFVMTVASAYLVYQHASQTEQVCLRKCVRTEDYFHTQLAIICGIQGFKLPMGSPISCQRFISFLVLNCVISIVYSCLCLKKSPKNQAYDCVKMEPEELPVTV</sequence>
<dbReference type="AlphaFoldDB" id="Q20416"/>
<dbReference type="Bgee" id="WBGene00009715">
    <property type="expression patterns" value="Expressed in larva and 3 other cell types or tissues"/>
</dbReference>
<dbReference type="Proteomes" id="UP000001940">
    <property type="component" value="Chromosome II"/>
</dbReference>
<feature type="transmembrane region" description="Helical" evidence="1">
    <location>
        <begin position="131"/>
        <end position="150"/>
    </location>
</feature>
<dbReference type="HOGENOM" id="CLU_1705891_0_0_1"/>
<accession>Q20416</accession>
<keyword evidence="1" id="KW-0472">Membrane</keyword>
<evidence type="ECO:0000313" key="4">
    <source>
        <dbReference type="WormBase" id="F44G4.6a"/>
    </source>
</evidence>
<dbReference type="AGR" id="WB:WBGene00009715"/>
<feature type="transmembrane region" description="Helical" evidence="1">
    <location>
        <begin position="38"/>
        <end position="56"/>
    </location>
</feature>
<dbReference type="UCSC" id="F44G4.6">
    <property type="organism name" value="c. elegans"/>
</dbReference>
<dbReference type="RefSeq" id="NP_001254191.1">
    <property type="nucleotide sequence ID" value="NM_001267262.1"/>
</dbReference>
<keyword evidence="3" id="KW-1185">Reference proteome</keyword>
<protein>
    <submittedName>
        <fullName evidence="2">Sarcospan</fullName>
    </submittedName>
</protein>
<organism evidence="2 3">
    <name type="scientific">Caenorhabditis elegans</name>
    <dbReference type="NCBI Taxonomy" id="6239"/>
    <lineage>
        <taxon>Eukaryota</taxon>
        <taxon>Metazoa</taxon>
        <taxon>Ecdysozoa</taxon>
        <taxon>Nematoda</taxon>
        <taxon>Chromadorea</taxon>
        <taxon>Rhabditida</taxon>
        <taxon>Rhabditina</taxon>
        <taxon>Rhabditomorpha</taxon>
        <taxon>Rhabditoidea</taxon>
        <taxon>Rhabditidae</taxon>
        <taxon>Peloderinae</taxon>
        <taxon>Caenorhabditis</taxon>
    </lineage>
</organism>
<evidence type="ECO:0000256" key="1">
    <source>
        <dbReference type="SAM" id="Phobius"/>
    </source>
</evidence>
<dbReference type="OMA" id="GSPISCQ"/>
<gene>
    <name evidence="2" type="ORF">CELE_F44G4.6</name>
    <name evidence="2 4" type="ORF">F44G4.6</name>
</gene>
<reference evidence="2 3" key="1">
    <citation type="journal article" date="1998" name="Science">
        <title>Genome sequence of the nematode C. elegans: a platform for investigating biology.</title>
        <authorList>
            <consortium name="The C. elegans sequencing consortium"/>
            <person name="Sulson J.E."/>
            <person name="Waterston R."/>
        </authorList>
    </citation>
    <scope>NUCLEOTIDE SEQUENCE [LARGE SCALE GENOMIC DNA]</scope>
    <source>
        <strain evidence="2 3">Bristol N2</strain>
    </source>
</reference>
<dbReference type="EMBL" id="BX284602">
    <property type="protein sequence ID" value="CAA90122.2"/>
    <property type="molecule type" value="Genomic_DNA"/>
</dbReference>
<keyword evidence="1" id="KW-1133">Transmembrane helix</keyword>
<dbReference type="ExpressionAtlas" id="Q20416">
    <property type="expression patterns" value="baseline and differential"/>
</dbReference>
<dbReference type="OrthoDB" id="5774298at2759"/>
<proteinExistence type="predicted"/>
<feature type="transmembrane region" description="Helical" evidence="1">
    <location>
        <begin position="63"/>
        <end position="84"/>
    </location>
</feature>
<evidence type="ECO:0000313" key="2">
    <source>
        <dbReference type="EMBL" id="CAA90122.2"/>
    </source>
</evidence>
<dbReference type="CTD" id="185762"/>
<dbReference type="WormBase" id="F44G4.6a">
    <property type="protein sequence ID" value="CE28558"/>
    <property type="gene ID" value="WBGene00009715"/>
</dbReference>
<dbReference type="FunCoup" id="Q20416">
    <property type="interactions" value="256"/>
</dbReference>
<dbReference type="InParanoid" id="Q20416"/>
<dbReference type="GeneID" id="185762"/>
<name>Q20416_CAEEL</name>
<dbReference type="PaxDb" id="6239-F44G4.6a"/>
<evidence type="ECO:0000313" key="3">
    <source>
        <dbReference type="Proteomes" id="UP000001940"/>
    </source>
</evidence>
<dbReference type="eggNOG" id="ENOG502THN9">
    <property type="taxonomic scope" value="Eukaryota"/>
</dbReference>
<dbReference type="PIR" id="T22209">
    <property type="entry name" value="T22209"/>
</dbReference>